<accession>A0A365UC75</accession>
<dbReference type="PANTHER" id="PTHR32294">
    <property type="entry name" value="DNA POLYMERASE III SUBUNIT ALPHA"/>
    <property type="match status" value="1"/>
</dbReference>
<dbReference type="Gene3D" id="2.40.50.140">
    <property type="entry name" value="Nucleic acid-binding proteins"/>
    <property type="match status" value="1"/>
</dbReference>
<dbReference type="AlphaFoldDB" id="A0A365UC75"/>
<organism evidence="5 6">
    <name type="scientific">Rhodosalinus halophilus</name>
    <dbReference type="NCBI Taxonomy" id="2259333"/>
    <lineage>
        <taxon>Bacteria</taxon>
        <taxon>Pseudomonadati</taxon>
        <taxon>Pseudomonadota</taxon>
        <taxon>Alphaproteobacteria</taxon>
        <taxon>Rhodobacterales</taxon>
        <taxon>Paracoccaceae</taxon>
        <taxon>Rhodosalinus</taxon>
    </lineage>
</organism>
<dbReference type="PANTHER" id="PTHR32294:SF4">
    <property type="entry name" value="ERROR-PRONE DNA POLYMERASE"/>
    <property type="match status" value="1"/>
</dbReference>
<proteinExistence type="inferred from homology"/>
<dbReference type="SUPFAM" id="SSF50249">
    <property type="entry name" value="Nucleic acid-binding proteins"/>
    <property type="match status" value="1"/>
</dbReference>
<evidence type="ECO:0000313" key="5">
    <source>
        <dbReference type="EMBL" id="RBI86999.1"/>
    </source>
</evidence>
<name>A0A365UC75_9RHOB</name>
<keyword evidence="6" id="KW-1185">Reference proteome</keyword>
<dbReference type="Pfam" id="PF01336">
    <property type="entry name" value="tRNA_anti-codon"/>
    <property type="match status" value="1"/>
</dbReference>
<protein>
    <recommendedName>
        <fullName evidence="2">Error-prone DNA polymerase</fullName>
    </recommendedName>
</protein>
<evidence type="ECO:0000256" key="3">
    <source>
        <dbReference type="SAM" id="MobiDB-lite"/>
    </source>
</evidence>
<dbReference type="EMBL" id="QNTQ01000002">
    <property type="protein sequence ID" value="RBI86999.1"/>
    <property type="molecule type" value="Genomic_DNA"/>
</dbReference>
<dbReference type="Proteomes" id="UP000253370">
    <property type="component" value="Unassembled WGS sequence"/>
</dbReference>
<dbReference type="CDD" id="cd04485">
    <property type="entry name" value="DnaE_OBF"/>
    <property type="match status" value="1"/>
</dbReference>
<gene>
    <name evidence="5" type="ORF">DRV85_02420</name>
</gene>
<comment type="caution">
    <text evidence="5">The sequence shown here is derived from an EMBL/GenBank/DDBJ whole genome shotgun (WGS) entry which is preliminary data.</text>
</comment>
<dbReference type="OrthoDB" id="200308at2"/>
<dbReference type="InterPro" id="IPR012340">
    <property type="entry name" value="NA-bd_OB-fold"/>
</dbReference>
<dbReference type="InterPro" id="IPR004805">
    <property type="entry name" value="DnaE2/DnaE/PolC"/>
</dbReference>
<dbReference type="RefSeq" id="WP_113287847.1">
    <property type="nucleotide sequence ID" value="NZ_QNTQ01000002.1"/>
</dbReference>
<feature type="domain" description="OB" evidence="4">
    <location>
        <begin position="35"/>
        <end position="110"/>
    </location>
</feature>
<evidence type="ECO:0000256" key="2">
    <source>
        <dbReference type="ARBA" id="ARBA00017273"/>
    </source>
</evidence>
<evidence type="ECO:0000259" key="4">
    <source>
        <dbReference type="Pfam" id="PF01336"/>
    </source>
</evidence>
<dbReference type="InterPro" id="IPR004365">
    <property type="entry name" value="NA-bd_OB_tRNA"/>
</dbReference>
<feature type="region of interest" description="Disordered" evidence="3">
    <location>
        <begin position="129"/>
        <end position="153"/>
    </location>
</feature>
<dbReference type="GO" id="GO:0006260">
    <property type="term" value="P:DNA replication"/>
    <property type="evidence" value="ECO:0007669"/>
    <property type="project" value="InterPro"/>
</dbReference>
<reference evidence="5 6" key="1">
    <citation type="submission" date="2018-07" db="EMBL/GenBank/DDBJ databases">
        <title>Rhodosalinus sp. strain E84T genomic sequence and assembly.</title>
        <authorList>
            <person name="Liu Z.-W."/>
            <person name="Lu D.-C."/>
        </authorList>
    </citation>
    <scope>NUCLEOTIDE SEQUENCE [LARGE SCALE GENOMIC DNA]</scope>
    <source>
        <strain evidence="5 6">E84</strain>
    </source>
</reference>
<comment type="similarity">
    <text evidence="1">Belongs to the DNA polymerase type-C family. DnaE2 subfamily.</text>
</comment>
<dbReference type="GO" id="GO:0003676">
    <property type="term" value="F:nucleic acid binding"/>
    <property type="evidence" value="ECO:0007669"/>
    <property type="project" value="InterPro"/>
</dbReference>
<sequence length="153" mass="16707">MTAPRTSPPPRRRWPRPPAALPAEALALPPAGARVTVAGLVILRQRPGTAKGVIFLTLEDETGVVNVVVWRALYERFRRAVIAGRMLRVTGKLQREAGVTHVIAERIEDISEMLDGLLEFDICRAADQPGTTAEAPPAKASSPRRLFRGRRSG</sequence>
<dbReference type="GO" id="GO:0008408">
    <property type="term" value="F:3'-5' exonuclease activity"/>
    <property type="evidence" value="ECO:0007669"/>
    <property type="project" value="InterPro"/>
</dbReference>
<evidence type="ECO:0000256" key="1">
    <source>
        <dbReference type="ARBA" id="ARBA00007391"/>
    </source>
</evidence>
<evidence type="ECO:0000313" key="6">
    <source>
        <dbReference type="Proteomes" id="UP000253370"/>
    </source>
</evidence>